<dbReference type="InterPro" id="IPR035234">
    <property type="entry name" value="IgGFc-bd_N"/>
</dbReference>
<dbReference type="EnsemblMetazoa" id="G8860.1">
    <property type="protein sequence ID" value="G8860.1:cds"/>
    <property type="gene ID" value="G8860"/>
</dbReference>
<keyword evidence="4" id="KW-1185">Reference proteome</keyword>
<dbReference type="Pfam" id="PF17517">
    <property type="entry name" value="IgGFc_binding"/>
    <property type="match status" value="1"/>
</dbReference>
<dbReference type="AlphaFoldDB" id="A0A8W8P3W5"/>
<feature type="chain" id="PRO_5036458551" description="IgGFc-binding protein N-terminal domain-containing protein" evidence="1">
    <location>
        <begin position="24"/>
        <end position="501"/>
    </location>
</feature>
<proteinExistence type="predicted"/>
<organism evidence="3 4">
    <name type="scientific">Magallana gigas</name>
    <name type="common">Pacific oyster</name>
    <name type="synonym">Crassostrea gigas</name>
    <dbReference type="NCBI Taxonomy" id="29159"/>
    <lineage>
        <taxon>Eukaryota</taxon>
        <taxon>Metazoa</taxon>
        <taxon>Spiralia</taxon>
        <taxon>Lophotrochozoa</taxon>
        <taxon>Mollusca</taxon>
        <taxon>Bivalvia</taxon>
        <taxon>Autobranchia</taxon>
        <taxon>Pteriomorphia</taxon>
        <taxon>Ostreida</taxon>
        <taxon>Ostreoidea</taxon>
        <taxon>Ostreidae</taxon>
        <taxon>Magallana</taxon>
    </lineage>
</organism>
<evidence type="ECO:0000313" key="3">
    <source>
        <dbReference type="EnsemblMetazoa" id="G8860.1:cds"/>
    </source>
</evidence>
<accession>A0A8W8P3W5</accession>
<evidence type="ECO:0000313" key="4">
    <source>
        <dbReference type="Proteomes" id="UP000005408"/>
    </source>
</evidence>
<feature type="signal peptide" evidence="1">
    <location>
        <begin position="1"/>
        <end position="23"/>
    </location>
</feature>
<dbReference type="PANTHER" id="PTHR46534:SF1">
    <property type="entry name" value="IGGFC-BINDING PROTEIN N-TERMINAL DOMAIN-CONTAINING PROTEIN"/>
    <property type="match status" value="1"/>
</dbReference>
<evidence type="ECO:0000259" key="2">
    <source>
        <dbReference type="Pfam" id="PF17517"/>
    </source>
</evidence>
<sequence>MDKSTSFLCWAAIFINLHGEIRSQPIYENYKEDCLKTNRTDSFYKEIYDREIVLESYVNTLEKELDICRDAPAKTFTSRYTTSGQDLPLGSRGKGFLVLFMKHYEGTTKNVYVTSEKGVQINITTSNRLNSSLKLQIDMSLNIPSSHHFIFPNGIELKSFKREFKSVFIETSDDVFVVSLDHDDGTADGTTNIPIHKLSTRYVVITIHPTSRKSQLAVAALENTTTISIRFRMKQYKSLDIEGRVYYNGDVFNFFLDRFETYQIAHDTDLTGTFIESSKPVAAFSGSDCGYLGGVGYCDLVMEQLPPTDTIDKTYIVPPNSHGRGTIIRITATDISDIYYVIGTVNRTRLLEKYNFFDIRISSNQTCYIESTEPILVTGFGLYSDSSSLGDPSMTIVPGINQYLNYYKIPIPTGYIHNVVFFMIKESSKAFIRINNAILNAVDIVFEDSLLVGNITYSVVSILVTQGEFKAFTLDGERFGVMVSGIKRAEAYGFSGNSLLP</sequence>
<dbReference type="PANTHER" id="PTHR46534">
    <property type="entry name" value="IGGFC_BINDING DOMAIN-CONTAINING PROTEIN"/>
    <property type="match status" value="1"/>
</dbReference>
<evidence type="ECO:0000256" key="1">
    <source>
        <dbReference type="SAM" id="SignalP"/>
    </source>
</evidence>
<feature type="domain" description="IgGFc-binding protein N-terminal" evidence="2">
    <location>
        <begin position="189"/>
        <end position="484"/>
    </location>
</feature>
<dbReference type="Proteomes" id="UP000005408">
    <property type="component" value="Unassembled WGS sequence"/>
</dbReference>
<reference evidence="3" key="1">
    <citation type="submission" date="2022-08" db="UniProtKB">
        <authorList>
            <consortium name="EnsemblMetazoa"/>
        </authorList>
    </citation>
    <scope>IDENTIFICATION</scope>
    <source>
        <strain evidence="3">05x7-T-G4-1.051#20</strain>
    </source>
</reference>
<protein>
    <recommendedName>
        <fullName evidence="2">IgGFc-binding protein N-terminal domain-containing protein</fullName>
    </recommendedName>
</protein>
<keyword evidence="1" id="KW-0732">Signal</keyword>
<name>A0A8W8P3W5_MAGGI</name>